<keyword evidence="1" id="KW-0677">Repeat</keyword>
<dbReference type="OrthoDB" id="188462at2759"/>
<proteinExistence type="predicted"/>
<evidence type="ECO:0000256" key="2">
    <source>
        <dbReference type="ARBA" id="ARBA00023043"/>
    </source>
</evidence>
<dbReference type="SMART" id="SM00248">
    <property type="entry name" value="ANK"/>
    <property type="match status" value="5"/>
</dbReference>
<dbReference type="GO" id="GO:0004540">
    <property type="term" value="F:RNA nuclease activity"/>
    <property type="evidence" value="ECO:0007669"/>
    <property type="project" value="TreeGrafter"/>
</dbReference>
<feature type="repeat" description="ANK" evidence="3">
    <location>
        <begin position="160"/>
        <end position="192"/>
    </location>
</feature>
<dbReference type="InterPro" id="IPR036770">
    <property type="entry name" value="Ankyrin_rpt-contain_sf"/>
</dbReference>
<dbReference type="PANTHER" id="PTHR24141:SF1">
    <property type="entry name" value="2-5A-DEPENDENT RIBONUCLEASE"/>
    <property type="match status" value="1"/>
</dbReference>
<dbReference type="AlphaFoldDB" id="T0RJS5"/>
<dbReference type="Proteomes" id="UP000030762">
    <property type="component" value="Unassembled WGS sequence"/>
</dbReference>
<dbReference type="Pfam" id="PF12796">
    <property type="entry name" value="Ank_2"/>
    <property type="match status" value="2"/>
</dbReference>
<dbReference type="PROSITE" id="PS50297">
    <property type="entry name" value="ANK_REP_REGION"/>
    <property type="match status" value="4"/>
</dbReference>
<keyword evidence="2 3" id="KW-0040">ANK repeat</keyword>
<protein>
    <submittedName>
        <fullName evidence="4">Uncharacterized protein</fullName>
    </submittedName>
</protein>
<feature type="repeat" description="ANK" evidence="3">
    <location>
        <begin position="88"/>
        <end position="120"/>
    </location>
</feature>
<dbReference type="PANTHER" id="PTHR24141">
    <property type="entry name" value="2-5A-DEPENDENT RIBONUCLEASE"/>
    <property type="match status" value="1"/>
</dbReference>
<dbReference type="Gene3D" id="1.25.40.20">
    <property type="entry name" value="Ankyrin repeat-containing domain"/>
    <property type="match status" value="3"/>
</dbReference>
<dbReference type="eggNOG" id="KOG4177">
    <property type="taxonomic scope" value="Eukaryota"/>
</dbReference>
<feature type="repeat" description="ANK" evidence="3">
    <location>
        <begin position="121"/>
        <end position="153"/>
    </location>
</feature>
<dbReference type="RefSeq" id="XP_008616490.1">
    <property type="nucleotide sequence ID" value="XM_008618268.1"/>
</dbReference>
<evidence type="ECO:0000313" key="4">
    <source>
        <dbReference type="EMBL" id="EQC30147.1"/>
    </source>
</evidence>
<dbReference type="SUPFAM" id="SSF48403">
    <property type="entry name" value="Ankyrin repeat"/>
    <property type="match status" value="1"/>
</dbReference>
<evidence type="ECO:0000256" key="1">
    <source>
        <dbReference type="ARBA" id="ARBA00022737"/>
    </source>
</evidence>
<dbReference type="VEuPathDB" id="FungiDB:SDRG_12205"/>
<dbReference type="InterPro" id="IPR002110">
    <property type="entry name" value="Ankyrin_rpt"/>
</dbReference>
<reference evidence="4 5" key="1">
    <citation type="submission" date="2012-04" db="EMBL/GenBank/DDBJ databases">
        <title>The Genome Sequence of Saprolegnia declina VS20.</title>
        <authorList>
            <consortium name="The Broad Institute Genome Sequencing Platform"/>
            <person name="Russ C."/>
            <person name="Nusbaum C."/>
            <person name="Tyler B."/>
            <person name="van West P."/>
            <person name="Dieguez-Uribeondo J."/>
            <person name="de Bruijn I."/>
            <person name="Tripathy S."/>
            <person name="Jiang R."/>
            <person name="Young S.K."/>
            <person name="Zeng Q."/>
            <person name="Gargeya S."/>
            <person name="Fitzgerald M."/>
            <person name="Haas B."/>
            <person name="Abouelleil A."/>
            <person name="Alvarado L."/>
            <person name="Arachchi H.M."/>
            <person name="Berlin A."/>
            <person name="Chapman S.B."/>
            <person name="Goldberg J."/>
            <person name="Griggs A."/>
            <person name="Gujja S."/>
            <person name="Hansen M."/>
            <person name="Howarth C."/>
            <person name="Imamovic A."/>
            <person name="Larimer J."/>
            <person name="McCowen C."/>
            <person name="Montmayeur A."/>
            <person name="Murphy C."/>
            <person name="Neiman D."/>
            <person name="Pearson M."/>
            <person name="Priest M."/>
            <person name="Roberts A."/>
            <person name="Saif S."/>
            <person name="Shea T."/>
            <person name="Sisk P."/>
            <person name="Sykes S."/>
            <person name="Wortman J."/>
            <person name="Nusbaum C."/>
            <person name="Birren B."/>
        </authorList>
    </citation>
    <scope>NUCLEOTIDE SEQUENCE [LARGE SCALE GENOMIC DNA]</scope>
    <source>
        <strain evidence="4 5">VS20</strain>
    </source>
</reference>
<sequence length="222" mass="23158">MAAANGKLQVVKALLSVPLPMTIFAKTTSGKTPLGLAKQNQHATAAECLKTAKLDVIKRLWAAVNKGDGNRVCALLKQGVPVNVRNATGRTALHAAAAANQNAIAELLVAAGAEIDAVAVDGRTPLIVAVESNGVDIANQLLQARASVHMRVGADDSAAASWQPLHLAAKQGYAKIVDLLLAHSAIVDAGPTTPLHLAVQYKHVEVVKRLLKANALRFFLDG</sequence>
<dbReference type="PROSITE" id="PS50088">
    <property type="entry name" value="ANK_REPEAT"/>
    <property type="match status" value="4"/>
</dbReference>
<name>T0RJS5_SAPDV</name>
<dbReference type="STRING" id="1156394.T0RJS5"/>
<dbReference type="GO" id="GO:0003723">
    <property type="term" value="F:RNA binding"/>
    <property type="evidence" value="ECO:0007669"/>
    <property type="project" value="TreeGrafter"/>
</dbReference>
<dbReference type="GeneID" id="19952932"/>
<evidence type="ECO:0000256" key="3">
    <source>
        <dbReference type="PROSITE-ProRule" id="PRU00023"/>
    </source>
</evidence>
<dbReference type="OMA" id="SCEIVEF"/>
<dbReference type="InParanoid" id="T0RJS5"/>
<dbReference type="GO" id="GO:0006396">
    <property type="term" value="P:RNA processing"/>
    <property type="evidence" value="ECO:0007669"/>
    <property type="project" value="TreeGrafter"/>
</dbReference>
<dbReference type="EMBL" id="JH767178">
    <property type="protein sequence ID" value="EQC30147.1"/>
    <property type="molecule type" value="Genomic_DNA"/>
</dbReference>
<evidence type="ECO:0000313" key="5">
    <source>
        <dbReference type="Proteomes" id="UP000030762"/>
    </source>
</evidence>
<accession>T0RJS5</accession>
<organism evidence="4 5">
    <name type="scientific">Saprolegnia diclina (strain VS20)</name>
    <dbReference type="NCBI Taxonomy" id="1156394"/>
    <lineage>
        <taxon>Eukaryota</taxon>
        <taxon>Sar</taxon>
        <taxon>Stramenopiles</taxon>
        <taxon>Oomycota</taxon>
        <taxon>Saprolegniomycetes</taxon>
        <taxon>Saprolegniales</taxon>
        <taxon>Saprolegniaceae</taxon>
        <taxon>Saprolegnia</taxon>
    </lineage>
</organism>
<keyword evidence="5" id="KW-1185">Reference proteome</keyword>
<feature type="repeat" description="ANK" evidence="3">
    <location>
        <begin position="190"/>
        <end position="215"/>
    </location>
</feature>
<gene>
    <name evidence="4" type="ORF">SDRG_12205</name>
</gene>